<dbReference type="EMBL" id="AEYP01059819">
    <property type="status" value="NOT_ANNOTATED_CDS"/>
    <property type="molecule type" value="Genomic_DNA"/>
</dbReference>
<proteinExistence type="predicted"/>
<accession>M3Y3K8</accession>
<organism evidence="2">
    <name type="scientific">Mustela putorius furo</name>
    <name type="common">European domestic ferret</name>
    <name type="synonym">Mustela furo</name>
    <dbReference type="NCBI Taxonomy" id="9669"/>
    <lineage>
        <taxon>Eukaryota</taxon>
        <taxon>Metazoa</taxon>
        <taxon>Chordata</taxon>
        <taxon>Craniata</taxon>
        <taxon>Vertebrata</taxon>
        <taxon>Euteleostomi</taxon>
        <taxon>Mammalia</taxon>
        <taxon>Eutheria</taxon>
        <taxon>Laurasiatheria</taxon>
        <taxon>Carnivora</taxon>
        <taxon>Caniformia</taxon>
        <taxon>Musteloidea</taxon>
        <taxon>Mustelidae</taxon>
        <taxon>Mustelinae</taxon>
        <taxon>Mustela</taxon>
    </lineage>
</organism>
<dbReference type="EMBL" id="AEYP01059818">
    <property type="status" value="NOT_ANNOTATED_CDS"/>
    <property type="molecule type" value="Genomic_DNA"/>
</dbReference>
<name>M3Y3K8_MUSPF</name>
<evidence type="ECO:0000256" key="1">
    <source>
        <dbReference type="SAM" id="MobiDB-lite"/>
    </source>
</evidence>
<feature type="compositionally biased region" description="Basic and acidic residues" evidence="1">
    <location>
        <begin position="188"/>
        <end position="212"/>
    </location>
</feature>
<protein>
    <submittedName>
        <fullName evidence="2">Uncharacterized protein</fullName>
    </submittedName>
</protein>
<dbReference type="AlphaFoldDB" id="M3Y3K8"/>
<dbReference type="InParanoid" id="M3Y3K8"/>
<evidence type="ECO:0000313" key="2">
    <source>
        <dbReference type="Ensembl" id="ENSMPUP00000005909.1"/>
    </source>
</evidence>
<feature type="compositionally biased region" description="Low complexity" evidence="1">
    <location>
        <begin position="108"/>
        <end position="122"/>
    </location>
</feature>
<feature type="region of interest" description="Disordered" evidence="1">
    <location>
        <begin position="74"/>
        <end position="212"/>
    </location>
</feature>
<sequence length="212" mass="21196">MLPSVPTALSFFPEGPGGCSKFAPAGERSRAPSEEGGGGGRRGEGAGAGGGGPGGGGAGVRGLLATFLQTTLPHAESTEISGALEGIASGREGGRQPGDHTGEPPPAASSGPPRAPRVSVPRTAGSARWLPRIPHFQPPNPGSPSPLPPLPPPPPASRSCCTFPSPQAPPPPRCTPGPLTARPLSGGKRNETGRVKKGDSRSRGEGRSSQHF</sequence>
<feature type="region of interest" description="Disordered" evidence="1">
    <location>
        <begin position="1"/>
        <end position="61"/>
    </location>
</feature>
<feature type="compositionally biased region" description="Pro residues" evidence="1">
    <location>
        <begin position="166"/>
        <end position="175"/>
    </location>
</feature>
<dbReference type="eggNOG" id="ENOG502TDKI">
    <property type="taxonomic scope" value="Eukaryota"/>
</dbReference>
<feature type="compositionally biased region" description="Pro residues" evidence="1">
    <location>
        <begin position="136"/>
        <end position="156"/>
    </location>
</feature>
<dbReference type="Ensembl" id="ENSMPUT00000006013.1">
    <property type="protein sequence ID" value="ENSMPUP00000005909.1"/>
    <property type="gene ID" value="ENSMPUG00000005960.1"/>
</dbReference>
<feature type="compositionally biased region" description="Basic and acidic residues" evidence="1">
    <location>
        <begin position="92"/>
        <end position="102"/>
    </location>
</feature>
<dbReference type="HOGENOM" id="CLU_1299373_0_0_1"/>
<reference evidence="2" key="1">
    <citation type="submission" date="2024-06" db="UniProtKB">
        <authorList>
            <consortium name="Ensembl"/>
        </authorList>
    </citation>
    <scope>IDENTIFICATION</scope>
</reference>
<feature type="compositionally biased region" description="Gly residues" evidence="1">
    <location>
        <begin position="35"/>
        <end position="60"/>
    </location>
</feature>